<protein>
    <submittedName>
        <fullName evidence="1">DUF1702 family protein</fullName>
    </submittedName>
</protein>
<evidence type="ECO:0000313" key="2">
    <source>
        <dbReference type="Proteomes" id="UP001501470"/>
    </source>
</evidence>
<reference evidence="1 2" key="1">
    <citation type="journal article" date="2019" name="Int. J. Syst. Evol. Microbiol.">
        <title>The Global Catalogue of Microorganisms (GCM) 10K type strain sequencing project: providing services to taxonomists for standard genome sequencing and annotation.</title>
        <authorList>
            <consortium name="The Broad Institute Genomics Platform"/>
            <consortium name="The Broad Institute Genome Sequencing Center for Infectious Disease"/>
            <person name="Wu L."/>
            <person name="Ma J."/>
        </authorList>
    </citation>
    <scope>NUCLEOTIDE SEQUENCE [LARGE SCALE GENOMIC DNA]</scope>
    <source>
        <strain evidence="1 2">JCM 15933</strain>
    </source>
</reference>
<sequence length="303" mass="33387">MDVRGFHVKNAEARDRLENVGRQFLAGYAIAAEVGQPAEADARLADIPHAYRGFAYEGAAMAFGVRDGLPVGGRRHVEDFLAGPADDHIYMVYVGVGWAMARIPKFRWNTLHAPDPLLRWLVLDGYGFHQAYFKTQRYVHECYQDESFPWPADGPSWYAARATDQGVGRATWFVCGTDPRRVVAAFDKFDERRRADLYAGAGLAATYAGGADEAELTWFRDAAGQYAADVAQGSAFAAGARVRAGLVVAHNEVATRVFCEQSTAAAAKVTDEALIGLPFDDEIPAYEIWRQRIKHALVPATER</sequence>
<dbReference type="EMBL" id="BAAAQD010000020">
    <property type="protein sequence ID" value="GAA1548184.1"/>
    <property type="molecule type" value="Genomic_DNA"/>
</dbReference>
<name>A0ABN2BWF7_9ACTN</name>
<dbReference type="Pfam" id="PF08012">
    <property type="entry name" value="DUF1702"/>
    <property type="match status" value="1"/>
</dbReference>
<dbReference type="Proteomes" id="UP001501470">
    <property type="component" value="Unassembled WGS sequence"/>
</dbReference>
<dbReference type="InterPro" id="IPR012964">
    <property type="entry name" value="DUF1702"/>
</dbReference>
<accession>A0ABN2BWF7</accession>
<comment type="caution">
    <text evidence="1">The sequence shown here is derived from an EMBL/GenBank/DDBJ whole genome shotgun (WGS) entry which is preliminary data.</text>
</comment>
<keyword evidence="2" id="KW-1185">Reference proteome</keyword>
<organism evidence="1 2">
    <name type="scientific">Dactylosporangium maewongense</name>
    <dbReference type="NCBI Taxonomy" id="634393"/>
    <lineage>
        <taxon>Bacteria</taxon>
        <taxon>Bacillati</taxon>
        <taxon>Actinomycetota</taxon>
        <taxon>Actinomycetes</taxon>
        <taxon>Micromonosporales</taxon>
        <taxon>Micromonosporaceae</taxon>
        <taxon>Dactylosporangium</taxon>
    </lineage>
</organism>
<proteinExistence type="predicted"/>
<gene>
    <name evidence="1" type="ORF">GCM10009827_080610</name>
</gene>
<evidence type="ECO:0000313" key="1">
    <source>
        <dbReference type="EMBL" id="GAA1548184.1"/>
    </source>
</evidence>